<feature type="region of interest" description="Disordered" evidence="1">
    <location>
        <begin position="33"/>
        <end position="56"/>
    </location>
</feature>
<feature type="compositionally biased region" description="Basic and acidic residues" evidence="1">
    <location>
        <begin position="522"/>
        <end position="553"/>
    </location>
</feature>
<accession>L1LFB6</accession>
<feature type="region of interest" description="Disordered" evidence="1">
    <location>
        <begin position="510"/>
        <end position="553"/>
    </location>
</feature>
<organism evidence="2 3">
    <name type="scientific">Theileria equi strain WA</name>
    <dbReference type="NCBI Taxonomy" id="1537102"/>
    <lineage>
        <taxon>Eukaryota</taxon>
        <taxon>Sar</taxon>
        <taxon>Alveolata</taxon>
        <taxon>Apicomplexa</taxon>
        <taxon>Aconoidasida</taxon>
        <taxon>Piroplasmida</taxon>
        <taxon>Theileriidae</taxon>
        <taxon>Theileria</taxon>
    </lineage>
</organism>
<dbReference type="KEGG" id="beq:BEWA_038760"/>
<protein>
    <submittedName>
        <fullName evidence="2">Uncharacterized protein</fullName>
    </submittedName>
</protein>
<sequence>MHSTGYGRLLPDEVLLANASIDDDCVENEAADARVDPGEGGPVSSGSTSSQGPSRNGHISVNYNMTGFQRAKYYEIANKESADYRRIDLMYKLMRICNTLKIPDHERIYSLFLKRLKTRFRLEASTRSLEIVVAALYYIDECRRNFGRLSVRDVLSRIKDCGIGLKKFVGYVAKVCDELSIAELPSERYDTIVSNALDQLRDYLRGGEKDELMPKATTTVLGNVNRFASLDELVAMVANNPISDIPRDKSTSLEQGSIVPQAELGDSVPVDPMLPYHLSAQYHKLSQNNQSLQRGDEKGQSKKKGTLHRSLYRAVGIKFKSIEDMVCRILELIDDESGDILDPRSRAMYRCKKTLVASVLAIVIAALKINISPSVLVRALDVARSSFYRNYKRVLDLLRMLFAKRFSCKIINTQHLLSLVALFLVEHMNKLDTDKDGPLSFPKNFGAFTKAKYKGLMIESDFNINYGELLGKISRVNGRLDNSGNVMSTFSKTVNCLEFLTRAWHAGEKGDKGEVPAASNGESEKPRNTGDEEKRKPSKEKEERAETEQPKKKVYLIHERSNNRYVCRYRDEAGALRRKTFSIARHGQDVALRLASTFLESLSAS</sequence>
<evidence type="ECO:0000313" key="3">
    <source>
        <dbReference type="Proteomes" id="UP000031512"/>
    </source>
</evidence>
<keyword evidence="3" id="KW-1185">Reference proteome</keyword>
<dbReference type="RefSeq" id="XP_004833290.1">
    <property type="nucleotide sequence ID" value="XM_004833233.1"/>
</dbReference>
<evidence type="ECO:0000313" key="2">
    <source>
        <dbReference type="EMBL" id="EKX73838.1"/>
    </source>
</evidence>
<proteinExistence type="predicted"/>
<evidence type="ECO:0000256" key="1">
    <source>
        <dbReference type="SAM" id="MobiDB-lite"/>
    </source>
</evidence>
<dbReference type="VEuPathDB" id="PiroplasmaDB:BEWA_038760"/>
<dbReference type="AlphaFoldDB" id="L1LFB6"/>
<name>L1LFB6_THEEQ</name>
<dbReference type="GeneID" id="15803202"/>
<feature type="compositionally biased region" description="Low complexity" evidence="1">
    <location>
        <begin position="44"/>
        <end position="54"/>
    </location>
</feature>
<dbReference type="OrthoDB" id="361988at2759"/>
<reference evidence="2 3" key="1">
    <citation type="journal article" date="2012" name="BMC Genomics">
        <title>Comparative genomic analysis and phylogenetic position of Theileria equi.</title>
        <authorList>
            <person name="Kappmeyer L.S."/>
            <person name="Thiagarajan M."/>
            <person name="Herndon D.R."/>
            <person name="Ramsay J.D."/>
            <person name="Caler E."/>
            <person name="Djikeng A."/>
            <person name="Gillespie J.J."/>
            <person name="Lau A.O."/>
            <person name="Roalson E.H."/>
            <person name="Silva J.C."/>
            <person name="Silva M.G."/>
            <person name="Suarez C.E."/>
            <person name="Ueti M.W."/>
            <person name="Nene V.M."/>
            <person name="Mealey R.H."/>
            <person name="Knowles D.P."/>
            <person name="Brayton K.A."/>
        </authorList>
    </citation>
    <scope>NUCLEOTIDE SEQUENCE [LARGE SCALE GENOMIC DNA]</scope>
    <source>
        <strain evidence="2 3">WA</strain>
    </source>
</reference>
<gene>
    <name evidence="2" type="ORF">BEWA_038760</name>
</gene>
<comment type="caution">
    <text evidence="2">The sequence shown here is derived from an EMBL/GenBank/DDBJ whole genome shotgun (WGS) entry which is preliminary data.</text>
</comment>
<dbReference type="EMBL" id="ACOU01000002">
    <property type="protein sequence ID" value="EKX73838.1"/>
    <property type="molecule type" value="Genomic_DNA"/>
</dbReference>
<dbReference type="Proteomes" id="UP000031512">
    <property type="component" value="Unassembled WGS sequence"/>
</dbReference>
<dbReference type="eggNOG" id="ENOG502TNDD">
    <property type="taxonomic scope" value="Eukaryota"/>
</dbReference>